<feature type="chain" id="PRO_5046441549" evidence="1">
    <location>
        <begin position="29"/>
        <end position="385"/>
    </location>
</feature>
<organism evidence="2 3">
    <name type="scientific">Pelomonas baiyunensis</name>
    <dbReference type="NCBI Taxonomy" id="3299026"/>
    <lineage>
        <taxon>Bacteria</taxon>
        <taxon>Pseudomonadati</taxon>
        <taxon>Pseudomonadota</taxon>
        <taxon>Betaproteobacteria</taxon>
        <taxon>Burkholderiales</taxon>
        <taxon>Sphaerotilaceae</taxon>
        <taxon>Roseateles</taxon>
    </lineage>
</organism>
<evidence type="ECO:0000256" key="1">
    <source>
        <dbReference type="SAM" id="SignalP"/>
    </source>
</evidence>
<proteinExistence type="predicted"/>
<evidence type="ECO:0000313" key="2">
    <source>
        <dbReference type="EMBL" id="MFG6467136.1"/>
    </source>
</evidence>
<accession>A0ABW7GYT1</accession>
<name>A0ABW7GYT1_9BURK</name>
<dbReference type="RefSeq" id="WP_394384451.1">
    <property type="nucleotide sequence ID" value="NZ_JBIGIB010000003.1"/>
</dbReference>
<reference evidence="2 3" key="1">
    <citation type="submission" date="2024-08" db="EMBL/GenBank/DDBJ databases">
        <authorList>
            <person name="Lu H."/>
        </authorList>
    </citation>
    <scope>NUCLEOTIDE SEQUENCE [LARGE SCALE GENOMIC DNA]</scope>
    <source>
        <strain evidence="2 3">BYS87W</strain>
    </source>
</reference>
<comment type="caution">
    <text evidence="2">The sequence shown here is derived from an EMBL/GenBank/DDBJ whole genome shotgun (WGS) entry which is preliminary data.</text>
</comment>
<protein>
    <submittedName>
        <fullName evidence="2">Uncharacterized protein</fullName>
    </submittedName>
</protein>
<dbReference type="EMBL" id="JBIGIB010000003">
    <property type="protein sequence ID" value="MFG6467136.1"/>
    <property type="molecule type" value="Genomic_DNA"/>
</dbReference>
<evidence type="ECO:0000313" key="3">
    <source>
        <dbReference type="Proteomes" id="UP001606303"/>
    </source>
</evidence>
<feature type="signal peptide" evidence="1">
    <location>
        <begin position="1"/>
        <end position="28"/>
    </location>
</feature>
<gene>
    <name evidence="2" type="ORF">ACG01O_11005</name>
</gene>
<keyword evidence="3" id="KW-1185">Reference proteome</keyword>
<keyword evidence="1" id="KW-0732">Signal</keyword>
<dbReference type="Proteomes" id="UP001606303">
    <property type="component" value="Unassembled WGS sequence"/>
</dbReference>
<sequence length="385" mass="41257">MTSLLRRPLASTLALAFALPLLTGVAQAAPLQVRSLTLKPGPDAGEPNAVASGWADGSVKMPFIDGTGPVATRINDALFLAAMGTPAPVKPGATFTPPARDLPEGTASQDFEVNRNDARLLVITLNAEGCGAYCEGYDTVYNFDARNGWAVTLHDLLQPGALNPLGQRLQKEVRKRYADQLKTLRTELAAARKRKPKAPADEINDLQERIELNEGCLADESGTRSAAQTVRYARLNLTGPGLGLHLGRCSNHALRALDDVAEINITLPPADVRPLLNAYGRALVLGEGEAGPPAQPFGQVLHGKIGPAAVTLRLDRPLSGGVSGHYFYDRFRQLILLSGTLEGDTLTLTETVDDKTATLRLKVQGTRLQGEWQGGERRLPVSLSW</sequence>